<organism evidence="2 3">
    <name type="scientific">Rhizophagus irregularis</name>
    <dbReference type="NCBI Taxonomy" id="588596"/>
    <lineage>
        <taxon>Eukaryota</taxon>
        <taxon>Fungi</taxon>
        <taxon>Fungi incertae sedis</taxon>
        <taxon>Mucoromycota</taxon>
        <taxon>Glomeromycotina</taxon>
        <taxon>Glomeromycetes</taxon>
        <taxon>Glomerales</taxon>
        <taxon>Glomeraceae</taxon>
        <taxon>Rhizophagus</taxon>
    </lineage>
</organism>
<reference evidence="2 3" key="1">
    <citation type="submission" date="2017-10" db="EMBL/GenBank/DDBJ databases">
        <title>Extensive intraspecific genome diversity in a model arbuscular mycorrhizal fungus.</title>
        <authorList>
            <person name="Chen E.C.H."/>
            <person name="Morin E."/>
            <person name="Baudet D."/>
            <person name="Noel J."/>
            <person name="Ndikumana S."/>
            <person name="Charron P."/>
            <person name="St-Onge C."/>
            <person name="Giorgi J."/>
            <person name="Grigoriev I.V."/>
            <person name="Roux C."/>
            <person name="Martin F.M."/>
            <person name="Corradi N."/>
        </authorList>
    </citation>
    <scope>NUCLEOTIDE SEQUENCE [LARGE SCALE GENOMIC DNA]</scope>
    <source>
        <strain evidence="2 3">A1</strain>
    </source>
</reference>
<proteinExistence type="predicted"/>
<accession>A0A2N0QX61</accession>
<reference evidence="2 3" key="2">
    <citation type="submission" date="2017-10" db="EMBL/GenBank/DDBJ databases">
        <title>Genome analyses suggest a sexual origin of heterokaryosis in a supposedly ancient asexual fungus.</title>
        <authorList>
            <person name="Corradi N."/>
            <person name="Sedzielewska K."/>
            <person name="Noel J."/>
            <person name="Charron P."/>
            <person name="Farinelli L."/>
            <person name="Marton T."/>
            <person name="Kruger M."/>
            <person name="Pelin A."/>
            <person name="Brachmann A."/>
            <person name="Corradi N."/>
        </authorList>
    </citation>
    <scope>NUCLEOTIDE SEQUENCE [LARGE SCALE GENOMIC DNA]</scope>
    <source>
        <strain evidence="2 3">A1</strain>
    </source>
</reference>
<dbReference type="InterPro" id="IPR011009">
    <property type="entry name" value="Kinase-like_dom_sf"/>
</dbReference>
<protein>
    <recommendedName>
        <fullName evidence="1">Protein kinase domain-containing protein</fullName>
    </recommendedName>
</protein>
<dbReference type="InterPro" id="IPR001245">
    <property type="entry name" value="Ser-Thr/Tyr_kinase_cat_dom"/>
</dbReference>
<dbReference type="Gene3D" id="1.10.510.10">
    <property type="entry name" value="Transferase(Phosphotransferase) domain 1"/>
    <property type="match status" value="1"/>
</dbReference>
<name>A0A2N0QX61_9GLOM</name>
<evidence type="ECO:0000313" key="2">
    <source>
        <dbReference type="EMBL" id="PKC55643.1"/>
    </source>
</evidence>
<sequence>MVYSAIWKDGPLFYKGKFRRMSGNRKVALKYFLNSSQNITDEFLNEIRAYSLNNYENITRIYGLSQNPDTKDYIIVLGFANGGSLYYQLNKNYNKLDWISKLRNLLIGNLLVENETMDFLYSRIFISDMGLCGEVKAYYTSRLLNPFTKNLYSMEVIDFTKTSRWANPLGSYYKTGMGTVIDSQKVFELYQKSANLEIHIEHTFRKGINN</sequence>
<dbReference type="InterPro" id="IPR000719">
    <property type="entry name" value="Prot_kinase_dom"/>
</dbReference>
<dbReference type="GO" id="GO:0004672">
    <property type="term" value="F:protein kinase activity"/>
    <property type="evidence" value="ECO:0007669"/>
    <property type="project" value="InterPro"/>
</dbReference>
<dbReference type="GO" id="GO:0005524">
    <property type="term" value="F:ATP binding"/>
    <property type="evidence" value="ECO:0007669"/>
    <property type="project" value="InterPro"/>
</dbReference>
<dbReference type="Proteomes" id="UP000232688">
    <property type="component" value="Unassembled WGS sequence"/>
</dbReference>
<dbReference type="AlphaFoldDB" id="A0A2N0QX61"/>
<dbReference type="Pfam" id="PF07714">
    <property type="entry name" value="PK_Tyr_Ser-Thr"/>
    <property type="match status" value="1"/>
</dbReference>
<feature type="domain" description="Protein kinase" evidence="1">
    <location>
        <begin position="1"/>
        <end position="210"/>
    </location>
</feature>
<gene>
    <name evidence="2" type="ORF">RhiirA1_475257</name>
</gene>
<comment type="caution">
    <text evidence="2">The sequence shown here is derived from an EMBL/GenBank/DDBJ whole genome shotgun (WGS) entry which is preliminary data.</text>
</comment>
<dbReference type="VEuPathDB" id="FungiDB:RhiirA1_475257"/>
<evidence type="ECO:0000313" key="3">
    <source>
        <dbReference type="Proteomes" id="UP000232688"/>
    </source>
</evidence>
<dbReference type="EMBL" id="LLXH01002481">
    <property type="protein sequence ID" value="PKC55643.1"/>
    <property type="molecule type" value="Genomic_DNA"/>
</dbReference>
<dbReference type="SUPFAM" id="SSF56112">
    <property type="entry name" value="Protein kinase-like (PK-like)"/>
    <property type="match status" value="1"/>
</dbReference>
<dbReference type="PROSITE" id="PS50011">
    <property type="entry name" value="PROTEIN_KINASE_DOM"/>
    <property type="match status" value="1"/>
</dbReference>
<evidence type="ECO:0000259" key="1">
    <source>
        <dbReference type="PROSITE" id="PS50011"/>
    </source>
</evidence>